<dbReference type="GO" id="GO:0005886">
    <property type="term" value="C:plasma membrane"/>
    <property type="evidence" value="ECO:0007669"/>
    <property type="project" value="UniProtKB-SubCell"/>
</dbReference>
<reference evidence="3 4" key="1">
    <citation type="submission" date="2014-07" db="EMBL/GenBank/DDBJ databases">
        <title>Porphyromonadaceae bacterium OUH 334697 = ATCC BAA-2682 = DSM 28341 draft genome.</title>
        <authorList>
            <person name="Sydenham T.V."/>
            <person name="Hasman H."/>
            <person name="Justesen U.S."/>
        </authorList>
    </citation>
    <scope>NUCLEOTIDE SEQUENCE [LARGE SCALE GENOMIC DNA]</scope>
    <source>
        <strain evidence="3 4">OUH 334697</strain>
    </source>
</reference>
<keyword evidence="1" id="KW-1133">Transmembrane helix</keyword>
<organism evidence="3 4">
    <name type="scientific">Sanguibacteroides justesenii</name>
    <dbReference type="NCBI Taxonomy" id="1547597"/>
    <lineage>
        <taxon>Bacteria</taxon>
        <taxon>Pseudomonadati</taxon>
        <taxon>Bacteroidota</taxon>
        <taxon>Bacteroidia</taxon>
        <taxon>Bacteroidales</taxon>
        <taxon>Porphyromonadaceae</taxon>
        <taxon>Sanguibacteroides</taxon>
    </lineage>
</organism>
<dbReference type="RefSeq" id="WP_041504014.1">
    <property type="nucleotide sequence ID" value="NZ_JPIT01000031.1"/>
</dbReference>
<evidence type="ECO:0000256" key="1">
    <source>
        <dbReference type="SAM" id="Phobius"/>
    </source>
</evidence>
<evidence type="ECO:0000259" key="2">
    <source>
        <dbReference type="Pfam" id="PF09822"/>
    </source>
</evidence>
<evidence type="ECO:0000313" key="3">
    <source>
        <dbReference type="EMBL" id="KIO43843.1"/>
    </source>
</evidence>
<feature type="transmembrane region" description="Helical" evidence="1">
    <location>
        <begin position="228"/>
        <end position="247"/>
    </location>
</feature>
<feature type="transmembrane region" description="Helical" evidence="1">
    <location>
        <begin position="259"/>
        <end position="276"/>
    </location>
</feature>
<evidence type="ECO:0000313" key="4">
    <source>
        <dbReference type="Proteomes" id="UP000031937"/>
    </source>
</evidence>
<dbReference type="GO" id="GO:0140359">
    <property type="term" value="F:ABC-type transporter activity"/>
    <property type="evidence" value="ECO:0007669"/>
    <property type="project" value="InterPro"/>
</dbReference>
<name>A0AB34R255_9PORP</name>
<dbReference type="Pfam" id="PF09822">
    <property type="entry name" value="ABC_transp_aux"/>
    <property type="match status" value="1"/>
</dbReference>
<protein>
    <submittedName>
        <fullName evidence="3">ABC transporter</fullName>
    </submittedName>
</protein>
<dbReference type="Pfam" id="PF12679">
    <property type="entry name" value="ABC2_membrane_2"/>
    <property type="match status" value="1"/>
</dbReference>
<feature type="transmembrane region" description="Helical" evidence="1">
    <location>
        <begin position="146"/>
        <end position="167"/>
    </location>
</feature>
<accession>A0AB34R255</accession>
<feature type="transmembrane region" description="Helical" evidence="1">
    <location>
        <begin position="20"/>
        <end position="44"/>
    </location>
</feature>
<feature type="transmembrane region" description="Helical" evidence="1">
    <location>
        <begin position="174"/>
        <end position="192"/>
    </location>
</feature>
<feature type="transmembrane region" description="Helical" evidence="1">
    <location>
        <begin position="64"/>
        <end position="87"/>
    </location>
</feature>
<dbReference type="InterPro" id="IPR019196">
    <property type="entry name" value="ABC_transp_unknown"/>
</dbReference>
<gene>
    <name evidence="3" type="ORF">IE90_12150</name>
</gene>
<proteinExistence type="predicted"/>
<keyword evidence="1" id="KW-0812">Transmembrane</keyword>
<dbReference type="EMBL" id="JPIT01000031">
    <property type="protein sequence ID" value="KIO43843.1"/>
    <property type="molecule type" value="Genomic_DNA"/>
</dbReference>
<comment type="caution">
    <text evidence="3">The sequence shown here is derived from an EMBL/GenBank/DDBJ whole genome shotgun (WGS) entry which is preliminary data.</text>
</comment>
<keyword evidence="1" id="KW-0472">Membrane</keyword>
<sequence>MKTIFKIAKTELQTLFYSPIAWLILIIFTFQCSMAFSDLMGGMVRSNSLGYGNYNVTGGLFDGWRGLFVTVQSYLYLYIPLLTMSLMSREFGSGSIKLLYSSPVTNWQIILGKYASMMVYALVLIGVLMLYAIYAICAAKNIDIPYILSGLLGLYLLICAYAAIGLFMSSLTSYQIVAAVGTLAVLAALSYVKGLWQEIDFVRDLTFWLAIDGRAGEFVDGLICSEDVIYFLIVILLFLSMAVIRLQARRQKSSWMVNWGKYVGVWAVALFIGYLSSRPSLMSFYDATRTKHNTLTQNSQDIVARMDGKLTITTYVNIMDRFYWYGSPSSRNWDLERFKQYVRFKPDITMKYVYYYDSIKDMKSLEKRYPDMTFEEMVKKTIEIIKLDSNKILKPEQIREQIDLKPEMNRFVRLLERENGQKTFLRVFDDMMVFPGETEISAAFKRLVMKLPKVGFLTGHGERNTERQGDRDYSSFTQDKPFRYSLINQGFDFENVTLDKTIPEDVNILVIAEMRQPLTAEEQANLDNYIARGGNLFIVGEPKRQEIMNPVIEQFGVQFMPGVLVRPTENFQADLIVARPTKEAADFSYIYNTMRRSELVITMPSATGLDYTTDKGFEVTPLFVSDTINCWNELQTTNFVDDTARFDPSTGEIQKTFVTGLALSRKVGEKEQKIMIFGDADCVSNGEFSRSRKDIPASNYSIIQGAFFWLSDEEVPIDVRRPRLTDDKVYVGETGMYITKIGFMGVLPAILLFIAIFIWIRRRGR</sequence>
<dbReference type="AlphaFoldDB" id="A0AB34R255"/>
<dbReference type="Proteomes" id="UP000031937">
    <property type="component" value="Unassembled WGS sequence"/>
</dbReference>
<feature type="domain" description="ABC-type uncharacterised transport system" evidence="2">
    <location>
        <begin position="452"/>
        <end position="687"/>
    </location>
</feature>
<feature type="transmembrane region" description="Helical" evidence="1">
    <location>
        <begin position="114"/>
        <end position="134"/>
    </location>
</feature>
<feature type="transmembrane region" description="Helical" evidence="1">
    <location>
        <begin position="741"/>
        <end position="760"/>
    </location>
</feature>